<dbReference type="EMBL" id="AOIA01000048">
    <property type="protein sequence ID" value="ELY63026.1"/>
    <property type="molecule type" value="Genomic_DNA"/>
</dbReference>
<keyword evidence="3" id="KW-1185">Reference proteome</keyword>
<keyword evidence="1" id="KW-0472">Membrane</keyword>
<keyword evidence="1" id="KW-1133">Transmembrane helix</keyword>
<evidence type="ECO:0000313" key="2">
    <source>
        <dbReference type="EMBL" id="ELY63026.1"/>
    </source>
</evidence>
<keyword evidence="1" id="KW-0812">Transmembrane</keyword>
<dbReference type="AlphaFoldDB" id="L9XNR7"/>
<gene>
    <name evidence="2" type="ORF">C492_07420</name>
</gene>
<sequence length="81" mass="9293">MWQREKRHFSAYNFRASMDISRSIFVLSLVTLSGVALFVMTGYYWSYNILAMGGYLLAFFGAAALIPLALRDKLNESWTEN</sequence>
<evidence type="ECO:0000313" key="3">
    <source>
        <dbReference type="Proteomes" id="UP000011531"/>
    </source>
</evidence>
<feature type="transmembrane region" description="Helical" evidence="1">
    <location>
        <begin position="49"/>
        <end position="70"/>
    </location>
</feature>
<organism evidence="2 3">
    <name type="scientific">Natronococcus jeotgali DSM 18795</name>
    <dbReference type="NCBI Taxonomy" id="1227498"/>
    <lineage>
        <taxon>Archaea</taxon>
        <taxon>Methanobacteriati</taxon>
        <taxon>Methanobacteriota</taxon>
        <taxon>Stenosarchaea group</taxon>
        <taxon>Halobacteria</taxon>
        <taxon>Halobacteriales</taxon>
        <taxon>Natrialbaceae</taxon>
        <taxon>Natronococcus</taxon>
    </lineage>
</organism>
<proteinExistence type="predicted"/>
<comment type="caution">
    <text evidence="2">The sequence shown here is derived from an EMBL/GenBank/DDBJ whole genome shotgun (WGS) entry which is preliminary data.</text>
</comment>
<reference evidence="2 3" key="1">
    <citation type="journal article" date="2014" name="PLoS Genet.">
        <title>Phylogenetically driven sequencing of extremely halophilic archaea reveals strategies for static and dynamic osmo-response.</title>
        <authorList>
            <person name="Becker E.A."/>
            <person name="Seitzer P.M."/>
            <person name="Tritt A."/>
            <person name="Larsen D."/>
            <person name="Krusor M."/>
            <person name="Yao A.I."/>
            <person name="Wu D."/>
            <person name="Madern D."/>
            <person name="Eisen J.A."/>
            <person name="Darling A.E."/>
            <person name="Facciotti M.T."/>
        </authorList>
    </citation>
    <scope>NUCLEOTIDE SEQUENCE [LARGE SCALE GENOMIC DNA]</scope>
    <source>
        <strain evidence="2 3">DSM 18795</strain>
    </source>
</reference>
<dbReference type="Proteomes" id="UP000011531">
    <property type="component" value="Unassembled WGS sequence"/>
</dbReference>
<name>L9XNR7_9EURY</name>
<protein>
    <submittedName>
        <fullName evidence="2">Uncharacterized protein</fullName>
    </submittedName>
</protein>
<feature type="transmembrane region" description="Helical" evidence="1">
    <location>
        <begin position="20"/>
        <end position="43"/>
    </location>
</feature>
<accession>L9XNR7</accession>
<evidence type="ECO:0000256" key="1">
    <source>
        <dbReference type="SAM" id="Phobius"/>
    </source>
</evidence>